<accession>A0A9Q0JRH4</accession>
<dbReference type="EMBL" id="JAKUCV010000256">
    <property type="protein sequence ID" value="KAJ4850685.1"/>
    <property type="molecule type" value="Genomic_DNA"/>
</dbReference>
<name>A0A9Q0JRH4_9ROSI</name>
<dbReference type="InterPro" id="IPR002213">
    <property type="entry name" value="UDP_glucos_trans"/>
</dbReference>
<dbReference type="Pfam" id="PF00201">
    <property type="entry name" value="UDPGT"/>
    <property type="match status" value="1"/>
</dbReference>
<keyword evidence="6" id="KW-1185">Reference proteome</keyword>
<evidence type="ECO:0000256" key="1">
    <source>
        <dbReference type="ARBA" id="ARBA00009995"/>
    </source>
</evidence>
<sequence length="425" mass="46605">MSTELYLAFGKNSVLLGMELCKLMASPNCNASLIISSALSHLVPATFRQNTMTPVLEIPAQAAGTEPVSVDVMKRSLECYLTIRRSNEPGAVGAIVDVGLLRSMRWLVDVFYHNHIPITGFFTSSAFSTVMDYDASTQDDKSVGLLGCLPGWGFAGVGPKVIGLSGPGDHPPWMGFTKKFMGVMINTVDDLERPYVEDLAKKLKLRVWPVGPLLPREYFSLVGTAVRSSNEGEASVIDWLDSRPRRSVLFVSSVDLTAEEYPLLVDALKASTHYFIWVVRPGGYYPEVDDSVREKGLITSEMVPNCMVLNHPSTAAFLSNCSWEPLMEAIGLGVPILAWPKTSDQLYNAKLVVKRLKVGYCVCDKFSHMVNGLVTVKGMGKGIDALMGDKYMEGRAADLGARFSWGFPQSSRDALVRFKDDLALL</sequence>
<reference evidence="4" key="1">
    <citation type="submission" date="2022-02" db="EMBL/GenBank/DDBJ databases">
        <authorList>
            <person name="Henning P.M."/>
            <person name="McCubbin A.G."/>
            <person name="Shore J.S."/>
        </authorList>
    </citation>
    <scope>NUCLEOTIDE SEQUENCE</scope>
    <source>
        <strain evidence="4">F60SS</strain>
        <tissue evidence="4">Leaves</tissue>
    </source>
</reference>
<dbReference type="CDD" id="cd03784">
    <property type="entry name" value="GT1_Gtf-like"/>
    <property type="match status" value="1"/>
</dbReference>
<gene>
    <name evidence="5" type="ORF">Tsubulata_027910</name>
    <name evidence="4" type="ORF">Tsubulata_051113</name>
</gene>
<dbReference type="GO" id="GO:0035251">
    <property type="term" value="F:UDP-glucosyltransferase activity"/>
    <property type="evidence" value="ECO:0007669"/>
    <property type="project" value="TreeGrafter"/>
</dbReference>
<dbReference type="PANTHER" id="PTHR48047">
    <property type="entry name" value="GLYCOSYLTRANSFERASE"/>
    <property type="match status" value="1"/>
</dbReference>
<dbReference type="AlphaFoldDB" id="A0A9Q0JRH4"/>
<dbReference type="Gene3D" id="3.40.50.2000">
    <property type="entry name" value="Glycogen Phosphorylase B"/>
    <property type="match status" value="2"/>
</dbReference>
<keyword evidence="3" id="KW-0808">Transferase</keyword>
<reference evidence="4" key="2">
    <citation type="journal article" date="2023" name="Plants (Basel)">
        <title>Annotation of the Turnera subulata (Passifloraceae) Draft Genome Reveals the S-Locus Evolved after the Divergence of Turneroideae from Passifloroideae in a Stepwise Manner.</title>
        <authorList>
            <person name="Henning P.M."/>
            <person name="Roalson E.H."/>
            <person name="Mir W."/>
            <person name="McCubbin A.G."/>
            <person name="Shore J.S."/>
        </authorList>
    </citation>
    <scope>NUCLEOTIDE SEQUENCE</scope>
    <source>
        <strain evidence="4">F60SS</strain>
    </source>
</reference>
<comment type="similarity">
    <text evidence="1">Belongs to the UDP-glycosyltransferase family.</text>
</comment>
<evidence type="ECO:0000256" key="3">
    <source>
        <dbReference type="ARBA" id="ARBA00022679"/>
    </source>
</evidence>
<dbReference type="Proteomes" id="UP001141552">
    <property type="component" value="Unassembled WGS sequence"/>
</dbReference>
<proteinExistence type="inferred from homology"/>
<evidence type="ECO:0000313" key="5">
    <source>
        <dbReference type="EMBL" id="KAJ4850685.1"/>
    </source>
</evidence>
<dbReference type="EMBL" id="JAKUCV010000317">
    <property type="protein sequence ID" value="KAJ4850457.1"/>
    <property type="molecule type" value="Genomic_DNA"/>
</dbReference>
<organism evidence="4 6">
    <name type="scientific">Turnera subulata</name>
    <dbReference type="NCBI Taxonomy" id="218843"/>
    <lineage>
        <taxon>Eukaryota</taxon>
        <taxon>Viridiplantae</taxon>
        <taxon>Streptophyta</taxon>
        <taxon>Embryophyta</taxon>
        <taxon>Tracheophyta</taxon>
        <taxon>Spermatophyta</taxon>
        <taxon>Magnoliopsida</taxon>
        <taxon>eudicotyledons</taxon>
        <taxon>Gunneridae</taxon>
        <taxon>Pentapetalae</taxon>
        <taxon>rosids</taxon>
        <taxon>fabids</taxon>
        <taxon>Malpighiales</taxon>
        <taxon>Passifloraceae</taxon>
        <taxon>Turnera</taxon>
    </lineage>
</organism>
<evidence type="ECO:0000313" key="4">
    <source>
        <dbReference type="EMBL" id="KAJ4850457.1"/>
    </source>
</evidence>
<evidence type="ECO:0000256" key="2">
    <source>
        <dbReference type="ARBA" id="ARBA00022676"/>
    </source>
</evidence>
<dbReference type="PANTHER" id="PTHR48047:SF131">
    <property type="entry name" value="GLYCOSYLTRANSFERASE"/>
    <property type="match status" value="1"/>
</dbReference>
<evidence type="ECO:0008006" key="7">
    <source>
        <dbReference type="Google" id="ProtNLM"/>
    </source>
</evidence>
<evidence type="ECO:0000313" key="6">
    <source>
        <dbReference type="Proteomes" id="UP001141552"/>
    </source>
</evidence>
<comment type="caution">
    <text evidence="4">The sequence shown here is derived from an EMBL/GenBank/DDBJ whole genome shotgun (WGS) entry which is preliminary data.</text>
</comment>
<protein>
    <recommendedName>
        <fullName evidence="7">Glycosyltransferase</fullName>
    </recommendedName>
</protein>
<keyword evidence="2" id="KW-0328">Glycosyltransferase</keyword>
<dbReference type="OrthoDB" id="5835829at2759"/>
<dbReference type="SUPFAM" id="SSF53756">
    <property type="entry name" value="UDP-Glycosyltransferase/glycogen phosphorylase"/>
    <property type="match status" value="1"/>
</dbReference>